<keyword evidence="2" id="KW-0812">Transmembrane</keyword>
<evidence type="ECO:0000256" key="1">
    <source>
        <dbReference type="SAM" id="MobiDB-lite"/>
    </source>
</evidence>
<dbReference type="NCBIfam" id="TIGR02098">
    <property type="entry name" value="MJ0042_CXXC"/>
    <property type="match status" value="1"/>
</dbReference>
<dbReference type="InterPro" id="IPR011723">
    <property type="entry name" value="Znf/thioredoxin_put"/>
</dbReference>
<dbReference type="EMBL" id="FOGU01000002">
    <property type="protein sequence ID" value="SER68308.1"/>
    <property type="molecule type" value="Genomic_DNA"/>
</dbReference>
<dbReference type="OrthoDB" id="7159357at2"/>
<name>A0A1H9R6I2_9RHOB</name>
<reference evidence="4 5" key="1">
    <citation type="submission" date="2016-10" db="EMBL/GenBank/DDBJ databases">
        <authorList>
            <person name="de Groot N.N."/>
        </authorList>
    </citation>
    <scope>NUCLEOTIDE SEQUENCE [LARGE SCALE GENOMIC DNA]</scope>
    <source>
        <strain evidence="4 5">DSM 23042</strain>
    </source>
</reference>
<evidence type="ECO:0000313" key="5">
    <source>
        <dbReference type="Proteomes" id="UP000198885"/>
    </source>
</evidence>
<feature type="compositionally biased region" description="Basic and acidic residues" evidence="1">
    <location>
        <begin position="72"/>
        <end position="99"/>
    </location>
</feature>
<protein>
    <submittedName>
        <fullName evidence="4">MJ0042 family finger-like domain-containing protein</fullName>
    </submittedName>
</protein>
<keyword evidence="2" id="KW-1133">Transmembrane helix</keyword>
<dbReference type="STRING" id="641238.SAMN04490244_102148"/>
<organism evidence="4 5">
    <name type="scientific">Tranquillimonas rosea</name>
    <dbReference type="NCBI Taxonomy" id="641238"/>
    <lineage>
        <taxon>Bacteria</taxon>
        <taxon>Pseudomonadati</taxon>
        <taxon>Pseudomonadota</taxon>
        <taxon>Alphaproteobacteria</taxon>
        <taxon>Rhodobacterales</taxon>
        <taxon>Roseobacteraceae</taxon>
        <taxon>Tranquillimonas</taxon>
    </lineage>
</organism>
<evidence type="ECO:0000259" key="3">
    <source>
        <dbReference type="Pfam" id="PF13717"/>
    </source>
</evidence>
<proteinExistence type="predicted"/>
<feature type="compositionally biased region" description="Basic and acidic residues" evidence="1">
    <location>
        <begin position="194"/>
        <end position="212"/>
    </location>
</feature>
<feature type="compositionally biased region" description="Acidic residues" evidence="1">
    <location>
        <begin position="138"/>
        <end position="150"/>
    </location>
</feature>
<feature type="domain" description="Zinc finger/thioredoxin putative" evidence="3">
    <location>
        <begin position="1"/>
        <end position="36"/>
    </location>
</feature>
<sequence>MRLICPNCAAQYEVDAGLIPEAGRDVQCSSCGHTWFQPSTSAAEDTAPANDGVAAAPDVTSRTLREPGQPRPKMDEATRAILREEAEREAEQRRRERAGSLETQGEFGLEELPERHPETTPPPPSDPEPAATEREDTLDTLSEPEPEEHSEEWTTAPDPAEPEEAVTEATEPEREDTADATPEPAPDPAPEPTSESRKDEPPESGASRRDLLPDIEEINSTLTATSTTHHAEPATDEDTPPHAPHGRRGFRLGFGLVIGITALAMLLYGYAPRIAAASPALEAPLEAYVAWANDMRDGLDSVLENLVARLGNLSDEAATVTIAG</sequence>
<dbReference type="AlphaFoldDB" id="A0A1H9R6I2"/>
<dbReference type="RefSeq" id="WP_092688642.1">
    <property type="nucleotide sequence ID" value="NZ_FOGU01000002.1"/>
</dbReference>
<feature type="transmembrane region" description="Helical" evidence="2">
    <location>
        <begin position="252"/>
        <end position="271"/>
    </location>
</feature>
<keyword evidence="2" id="KW-0472">Membrane</keyword>
<feature type="region of interest" description="Disordered" evidence="1">
    <location>
        <begin position="39"/>
        <end position="246"/>
    </location>
</feature>
<evidence type="ECO:0000313" key="4">
    <source>
        <dbReference type="EMBL" id="SER68308.1"/>
    </source>
</evidence>
<accession>A0A1H9R6I2</accession>
<keyword evidence="5" id="KW-1185">Reference proteome</keyword>
<dbReference type="Proteomes" id="UP000198885">
    <property type="component" value="Unassembled WGS sequence"/>
</dbReference>
<dbReference type="Pfam" id="PF13717">
    <property type="entry name" value="Zn_ribbon_4"/>
    <property type="match status" value="1"/>
</dbReference>
<gene>
    <name evidence="4" type="ORF">SAMN04490244_102148</name>
</gene>
<evidence type="ECO:0000256" key="2">
    <source>
        <dbReference type="SAM" id="Phobius"/>
    </source>
</evidence>